<dbReference type="EMBL" id="JFZT01000048">
    <property type="protein sequence ID" value="EZQ03062.1"/>
    <property type="molecule type" value="Genomic_DNA"/>
</dbReference>
<name>A0A031LLI3_9CREN</name>
<evidence type="ECO:0000256" key="2">
    <source>
        <dbReference type="ARBA" id="ARBA00022603"/>
    </source>
</evidence>
<keyword evidence="4" id="KW-0949">S-adenosyl-L-methionine</keyword>
<dbReference type="Pfam" id="PF17125">
    <property type="entry name" value="Methyltr_RsmF_N"/>
    <property type="match status" value="1"/>
</dbReference>
<dbReference type="GO" id="GO:0003723">
    <property type="term" value="F:RNA binding"/>
    <property type="evidence" value="ECO:0007669"/>
    <property type="project" value="UniProtKB-KW"/>
</dbReference>
<comment type="caution">
    <text evidence="7">The sequence shown here is derived from an EMBL/GenBank/DDBJ whole genome shotgun (WGS) entry which is preliminary data.</text>
</comment>
<dbReference type="OrthoDB" id="14725at2157"/>
<dbReference type="AlphaFoldDB" id="A0A031LLI3"/>
<dbReference type="InterPro" id="IPR011023">
    <property type="entry name" value="Nop2p"/>
</dbReference>
<dbReference type="PANTHER" id="PTHR22807:SF74">
    <property type="entry name" value="TRNA (CYTOSINE(48)-C(5))-METHYLTRANSFERASE"/>
    <property type="match status" value="1"/>
</dbReference>
<dbReference type="Gene3D" id="3.40.50.150">
    <property type="entry name" value="Vaccinia Virus protein VP39"/>
    <property type="match status" value="1"/>
</dbReference>
<protein>
    <submittedName>
        <fullName evidence="7">RNA methyltransferase</fullName>
    </submittedName>
</protein>
<accession>A0A031LLI3</accession>
<feature type="domain" description="SAM-dependent MTase RsmB/NOP-type" evidence="6">
    <location>
        <begin position="50"/>
        <end position="334"/>
    </location>
</feature>
<gene>
    <name evidence="7" type="ORF">CM19_09485</name>
</gene>
<keyword evidence="8" id="KW-1185">Reference proteome</keyword>
<evidence type="ECO:0000256" key="5">
    <source>
        <dbReference type="ARBA" id="ARBA00022884"/>
    </source>
</evidence>
<dbReference type="InterPro" id="IPR023267">
    <property type="entry name" value="RCMT"/>
</dbReference>
<evidence type="ECO:0000313" key="7">
    <source>
        <dbReference type="EMBL" id="EZQ03062.1"/>
    </source>
</evidence>
<dbReference type="GO" id="GO:0016428">
    <property type="term" value="F:tRNA (cytidine-5-)-methyltransferase activity"/>
    <property type="evidence" value="ECO:0007669"/>
    <property type="project" value="TreeGrafter"/>
</dbReference>
<dbReference type="InterPro" id="IPR049560">
    <property type="entry name" value="MeTrfase_RsmB-F_NOP2_cat"/>
</dbReference>
<dbReference type="Proteomes" id="UP000024332">
    <property type="component" value="Unassembled WGS sequence"/>
</dbReference>
<dbReference type="GO" id="GO:0030488">
    <property type="term" value="P:tRNA methylation"/>
    <property type="evidence" value="ECO:0007669"/>
    <property type="project" value="TreeGrafter"/>
</dbReference>
<dbReference type="STRING" id="1160895.CM19_09485"/>
<proteinExistence type="predicted"/>
<evidence type="ECO:0000256" key="1">
    <source>
        <dbReference type="ARBA" id="ARBA00022490"/>
    </source>
</evidence>
<dbReference type="PROSITE" id="PS51686">
    <property type="entry name" value="SAM_MT_RSMB_NOP"/>
    <property type="match status" value="1"/>
</dbReference>
<evidence type="ECO:0000313" key="8">
    <source>
        <dbReference type="Proteomes" id="UP000024332"/>
    </source>
</evidence>
<dbReference type="InterPro" id="IPR029063">
    <property type="entry name" value="SAM-dependent_MTases_sf"/>
</dbReference>
<organism evidence="7 8">
    <name type="scientific">Candidatus Acidianus copahuensis</name>
    <dbReference type="NCBI Taxonomy" id="1160895"/>
    <lineage>
        <taxon>Archaea</taxon>
        <taxon>Thermoproteota</taxon>
        <taxon>Thermoprotei</taxon>
        <taxon>Sulfolobales</taxon>
        <taxon>Sulfolobaceae</taxon>
        <taxon>Acidianus</taxon>
    </lineage>
</organism>
<reference evidence="7 8" key="1">
    <citation type="submission" date="2014-03" db="EMBL/GenBank/DDBJ databases">
        <title>Draft genome sequence of the novel thermoacidophilic archaea Acidianus copahuensis ALE1 strain, isolated from Copahue volcanic area in Neuquen Argentina.</title>
        <authorList>
            <person name="Urbieta M.S."/>
            <person name="Rascovan N."/>
            <person name="Castro C."/>
            <person name="Revale S."/>
            <person name="Giaveno M.A."/>
            <person name="Vazquez M.P."/>
            <person name="Donati E.R."/>
        </authorList>
    </citation>
    <scope>NUCLEOTIDE SEQUENCE [LARGE SCALE GENOMIC DNA]</scope>
    <source>
        <strain evidence="7 8">ALE1</strain>
    </source>
</reference>
<sequence>MQSINDYVKKYDRVFVYSPTAQAKLLAKKYGFLDYMVQRYLEIMDNPENFLMSCSYPLKKSIRCNNLKINCNELVNRMNEKGFSLSKIDWLSHGYLVTKLPARPSLGSTLEYMMGYYYIQGIASMIPAYVLNPTARDTVLDMAASPGGKTSQMAGLMENRGVILAVEKKKERIRKLQSNLNRLGVLNTILVRTDVRNIKGTGLSFSKILLDAPCSGEGLIPEDQTRKTKTSIDKLKSFYINQLELIKIAWNLLDDNGTLVYSTCSIAPEENELVVNYALDELNMSVEKVIGFPADPGVTEFMGVELNQDLKFCMRFYPHKQGTEGFFICRLRKN</sequence>
<evidence type="ECO:0000256" key="3">
    <source>
        <dbReference type="ARBA" id="ARBA00022679"/>
    </source>
</evidence>
<keyword evidence="2 7" id="KW-0489">Methyltransferase</keyword>
<dbReference type="InterPro" id="IPR031341">
    <property type="entry name" value="Methyltr_RsmF_N"/>
</dbReference>
<dbReference type="InterPro" id="IPR001678">
    <property type="entry name" value="MeTrfase_RsmB-F_NOP2_dom"/>
</dbReference>
<evidence type="ECO:0000259" key="6">
    <source>
        <dbReference type="PROSITE" id="PS51686"/>
    </source>
</evidence>
<dbReference type="PRINTS" id="PR02008">
    <property type="entry name" value="RCMTFAMILY"/>
</dbReference>
<keyword evidence="3 7" id="KW-0808">Transferase</keyword>
<dbReference type="PANTHER" id="PTHR22807">
    <property type="entry name" value="NOP2 YEAST -RELATED NOL1/NOP2/FMU SUN DOMAIN-CONTAINING"/>
    <property type="match status" value="1"/>
</dbReference>
<keyword evidence="5" id="KW-0694">RNA-binding</keyword>
<dbReference type="Pfam" id="PF01189">
    <property type="entry name" value="Methyltr_RsmB-F"/>
    <property type="match status" value="1"/>
</dbReference>
<dbReference type="SUPFAM" id="SSF53335">
    <property type="entry name" value="S-adenosyl-L-methionine-dependent methyltransferases"/>
    <property type="match status" value="1"/>
</dbReference>
<dbReference type="Gene3D" id="3.30.70.1170">
    <property type="entry name" value="Sun protein, domain 3"/>
    <property type="match status" value="1"/>
</dbReference>
<keyword evidence="1" id="KW-0963">Cytoplasm</keyword>
<dbReference type="NCBIfam" id="TIGR00446">
    <property type="entry name" value="nop2p"/>
    <property type="match status" value="1"/>
</dbReference>
<evidence type="ECO:0000256" key="4">
    <source>
        <dbReference type="ARBA" id="ARBA00022691"/>
    </source>
</evidence>